<feature type="compositionally biased region" description="Basic residues" evidence="1">
    <location>
        <begin position="42"/>
        <end position="54"/>
    </location>
</feature>
<organism evidence="2 3">
    <name type="scientific">Trichoderma simmonsii</name>
    <dbReference type="NCBI Taxonomy" id="1491479"/>
    <lineage>
        <taxon>Eukaryota</taxon>
        <taxon>Fungi</taxon>
        <taxon>Dikarya</taxon>
        <taxon>Ascomycota</taxon>
        <taxon>Pezizomycotina</taxon>
        <taxon>Sordariomycetes</taxon>
        <taxon>Hypocreomycetidae</taxon>
        <taxon>Hypocreales</taxon>
        <taxon>Hypocreaceae</taxon>
        <taxon>Trichoderma</taxon>
    </lineage>
</organism>
<accession>A0A8G0KZE5</accession>
<evidence type="ECO:0000256" key="1">
    <source>
        <dbReference type="SAM" id="MobiDB-lite"/>
    </source>
</evidence>
<feature type="region of interest" description="Disordered" evidence="1">
    <location>
        <begin position="41"/>
        <end position="60"/>
    </location>
</feature>
<dbReference type="EMBL" id="CP075864">
    <property type="protein sequence ID" value="QYS92921.1"/>
    <property type="molecule type" value="Genomic_DNA"/>
</dbReference>
<keyword evidence="3" id="KW-1185">Reference proteome</keyword>
<protein>
    <submittedName>
        <fullName evidence="2">Uncharacterized protein</fullName>
    </submittedName>
</protein>
<dbReference type="AlphaFoldDB" id="A0A8G0KZE5"/>
<evidence type="ECO:0000313" key="3">
    <source>
        <dbReference type="Proteomes" id="UP000826661"/>
    </source>
</evidence>
<dbReference type="Proteomes" id="UP000826661">
    <property type="component" value="Chromosome I"/>
</dbReference>
<evidence type="ECO:0000313" key="2">
    <source>
        <dbReference type="EMBL" id="QYS92921.1"/>
    </source>
</evidence>
<sequence length="141" mass="15620">MVGAAARPRPDCRDVRLSLTTRLAGRGATRGPSRLALSLKTPRLRAKPNTHARMQRYSTQFNELDVTPNRPKEKAQYPMVTKVNASPTLQSHADELSSSSSSSLVFDAKTPTCVFFCNFISITDFAQHSFHPKTIGMVDVR</sequence>
<name>A0A8G0KZE5_9HYPO</name>
<proteinExistence type="predicted"/>
<gene>
    <name evidence="2" type="ORF">H0G86_000313</name>
</gene>
<reference evidence="2 3" key="1">
    <citation type="journal article" date="2021" name="BMC Genomics">
        <title>Telomere-to-telomere genome assembly of asparaginase-producing Trichoderma simmonsii.</title>
        <authorList>
            <person name="Chung D."/>
            <person name="Kwon Y.M."/>
            <person name="Yang Y."/>
        </authorList>
    </citation>
    <scope>NUCLEOTIDE SEQUENCE [LARGE SCALE GENOMIC DNA]</scope>
    <source>
        <strain evidence="2 3">GH-Sj1</strain>
    </source>
</reference>